<dbReference type="EMBL" id="FNEK01000001">
    <property type="protein sequence ID" value="SDI22065.1"/>
    <property type="molecule type" value="Genomic_DNA"/>
</dbReference>
<protein>
    <submittedName>
        <fullName evidence="1">Uncharacterized protein</fullName>
    </submittedName>
</protein>
<proteinExistence type="predicted"/>
<keyword evidence="2" id="KW-1185">Reference proteome</keyword>
<accession>A0A1G8ISR1</accession>
<sequence>MLLALVDKDTFDYCEATHDVIVERQSKCVPLIGDLIKDGHSLSSFNVYRVEGRVFRSKPVKNGEKKDFSRVYLLVSKVSEH</sequence>
<gene>
    <name evidence="1" type="ORF">SAMN04488026_1001123</name>
</gene>
<evidence type="ECO:0000313" key="1">
    <source>
        <dbReference type="EMBL" id="SDI22065.1"/>
    </source>
</evidence>
<dbReference type="AlphaFoldDB" id="A0A1G8ISR1"/>
<reference evidence="1 2" key="1">
    <citation type="submission" date="2016-10" db="EMBL/GenBank/DDBJ databases">
        <authorList>
            <person name="de Groot N.N."/>
        </authorList>
    </citation>
    <scope>NUCLEOTIDE SEQUENCE [LARGE SCALE GENOMIC DNA]</scope>
    <source>
        <strain evidence="1 2">DSM 25294</strain>
    </source>
</reference>
<dbReference type="Proteomes" id="UP000199382">
    <property type="component" value="Unassembled WGS sequence"/>
</dbReference>
<organism evidence="1 2">
    <name type="scientific">Aliiruegeria lutimaris</name>
    <dbReference type="NCBI Taxonomy" id="571298"/>
    <lineage>
        <taxon>Bacteria</taxon>
        <taxon>Pseudomonadati</taxon>
        <taxon>Pseudomonadota</taxon>
        <taxon>Alphaproteobacteria</taxon>
        <taxon>Rhodobacterales</taxon>
        <taxon>Roseobacteraceae</taxon>
        <taxon>Aliiruegeria</taxon>
    </lineage>
</organism>
<name>A0A1G8ISR1_9RHOB</name>
<evidence type="ECO:0000313" key="2">
    <source>
        <dbReference type="Proteomes" id="UP000199382"/>
    </source>
</evidence>